<protein>
    <submittedName>
        <fullName evidence="5">Uncharacterized protein LOC108664643</fullName>
    </submittedName>
</protein>
<dbReference type="GeneID" id="108664643"/>
<dbReference type="PROSITE" id="PS50835">
    <property type="entry name" value="IG_LIKE"/>
    <property type="match status" value="4"/>
</dbReference>
<dbReference type="SUPFAM" id="SSF49265">
    <property type="entry name" value="Fibronectin type III"/>
    <property type="match status" value="1"/>
</dbReference>
<dbReference type="SUPFAM" id="SSF48726">
    <property type="entry name" value="Immunoglobulin"/>
    <property type="match status" value="4"/>
</dbReference>
<dbReference type="InterPro" id="IPR003961">
    <property type="entry name" value="FN3_dom"/>
</dbReference>
<dbReference type="RefSeq" id="XP_018006756.2">
    <property type="nucleotide sequence ID" value="XM_018151267.2"/>
</dbReference>
<name>A0A8B7MYX5_HYAAZ</name>
<evidence type="ECO:0000313" key="4">
    <source>
        <dbReference type="Proteomes" id="UP000694843"/>
    </source>
</evidence>
<dbReference type="CDD" id="cd00063">
    <property type="entry name" value="FN3"/>
    <property type="match status" value="1"/>
</dbReference>
<dbReference type="SMART" id="SM00408">
    <property type="entry name" value="IGc2"/>
    <property type="match status" value="3"/>
</dbReference>
<dbReference type="OrthoDB" id="6373243at2759"/>
<feature type="domain" description="Ig-like" evidence="3">
    <location>
        <begin position="492"/>
        <end position="571"/>
    </location>
</feature>
<feature type="domain" description="Ig-like" evidence="3">
    <location>
        <begin position="159"/>
        <end position="234"/>
    </location>
</feature>
<dbReference type="Proteomes" id="UP000694843">
    <property type="component" value="Unplaced"/>
</dbReference>
<reference evidence="5" key="1">
    <citation type="submission" date="2025-08" db="UniProtKB">
        <authorList>
            <consortium name="RefSeq"/>
        </authorList>
    </citation>
    <scope>IDENTIFICATION</scope>
</reference>
<evidence type="ECO:0000256" key="1">
    <source>
        <dbReference type="ARBA" id="ARBA00022737"/>
    </source>
</evidence>
<keyword evidence="4" id="KW-1185">Reference proteome</keyword>
<dbReference type="GO" id="GO:0030154">
    <property type="term" value="P:cell differentiation"/>
    <property type="evidence" value="ECO:0007669"/>
    <property type="project" value="UniProtKB-ARBA"/>
</dbReference>
<dbReference type="Gene3D" id="2.60.40.10">
    <property type="entry name" value="Immunoglobulins"/>
    <property type="match status" value="3"/>
</dbReference>
<accession>A0A8B7MYX5</accession>
<dbReference type="AlphaFoldDB" id="A0A8B7MYX5"/>
<feature type="non-terminal residue" evidence="5">
    <location>
        <position position="603"/>
    </location>
</feature>
<dbReference type="InterPro" id="IPR013098">
    <property type="entry name" value="Ig_I-set"/>
</dbReference>
<dbReference type="CDD" id="cd00096">
    <property type="entry name" value="Ig"/>
    <property type="match status" value="3"/>
</dbReference>
<feature type="domain" description="Ig-like" evidence="3">
    <location>
        <begin position="16"/>
        <end position="80"/>
    </location>
</feature>
<evidence type="ECO:0000259" key="3">
    <source>
        <dbReference type="PROSITE" id="PS50835"/>
    </source>
</evidence>
<dbReference type="PANTHER" id="PTHR44170:SF6">
    <property type="entry name" value="CONTACTIN"/>
    <property type="match status" value="1"/>
</dbReference>
<keyword evidence="1" id="KW-0677">Repeat</keyword>
<dbReference type="GO" id="GO:0098609">
    <property type="term" value="P:cell-cell adhesion"/>
    <property type="evidence" value="ECO:0007669"/>
    <property type="project" value="TreeGrafter"/>
</dbReference>
<dbReference type="GO" id="GO:0009653">
    <property type="term" value="P:anatomical structure morphogenesis"/>
    <property type="evidence" value="ECO:0007669"/>
    <property type="project" value="UniProtKB-ARBA"/>
</dbReference>
<dbReference type="Pfam" id="PF13927">
    <property type="entry name" value="Ig_3"/>
    <property type="match status" value="1"/>
</dbReference>
<dbReference type="InterPro" id="IPR003599">
    <property type="entry name" value="Ig_sub"/>
</dbReference>
<evidence type="ECO:0000256" key="2">
    <source>
        <dbReference type="ARBA" id="ARBA00023157"/>
    </source>
</evidence>
<organism evidence="4 5">
    <name type="scientific">Hyalella azteca</name>
    <name type="common">Amphipod</name>
    <dbReference type="NCBI Taxonomy" id="294128"/>
    <lineage>
        <taxon>Eukaryota</taxon>
        <taxon>Metazoa</taxon>
        <taxon>Ecdysozoa</taxon>
        <taxon>Arthropoda</taxon>
        <taxon>Crustacea</taxon>
        <taxon>Multicrustacea</taxon>
        <taxon>Malacostraca</taxon>
        <taxon>Eumalacostraca</taxon>
        <taxon>Peracarida</taxon>
        <taxon>Amphipoda</taxon>
        <taxon>Senticaudata</taxon>
        <taxon>Talitrida</taxon>
        <taxon>Talitroidea</taxon>
        <taxon>Hyalellidae</taxon>
        <taxon>Hyalella</taxon>
    </lineage>
</organism>
<dbReference type="InterPro" id="IPR013783">
    <property type="entry name" value="Ig-like_fold"/>
</dbReference>
<evidence type="ECO:0000313" key="5">
    <source>
        <dbReference type="RefSeq" id="XP_018006756.2"/>
    </source>
</evidence>
<dbReference type="InterPro" id="IPR036179">
    <property type="entry name" value="Ig-like_dom_sf"/>
</dbReference>
<dbReference type="KEGG" id="hazt:108664643"/>
<gene>
    <name evidence="5" type="primary">LOC108664643</name>
</gene>
<dbReference type="Pfam" id="PF00047">
    <property type="entry name" value="ig"/>
    <property type="match status" value="1"/>
</dbReference>
<dbReference type="GO" id="GO:0016020">
    <property type="term" value="C:membrane"/>
    <property type="evidence" value="ECO:0007669"/>
    <property type="project" value="UniProtKB-SubCell"/>
</dbReference>
<sequence>MAEQINTQYWLAVQEPPVIYQSSLSWSLPNGASYHTLTCVGKAVLNLEVQWYKNGARICHDGHYLIDTDIPKNGLGVYQCFFTTMLGEVDAVGFVDVCTSPDPLLPPSRLFVDDVTSTSVHLSWTDDARTTQTSPAAGQGIAYRVFYRIAGVGKWVLKPEPAAPSVPEGGGVRLSCHLASTPPAVLRWYRDGKELVPNTRYFWPKPGVLQIHAVQLADAGSYWCTGHNNVTNVTSRSPSGYLHVVTSPTRSRNELPLGDSLLDNAYNTHRRHELGENNALLSDNNNNNIGTFGELTPLSRHNQSVRAANFTADTNGDFVRETTPEANEHNRNGNQIMVATPGSIVNQPFTPETYENDDNENNPKENISFFTPAKTSLMATSFPQKEGTTSLLDPHSPKVGHEFKLLPVANTETVAVGQSAVLECITNDPDGGKNLNWTHHVNDKKEPIVGTRVVKRGQGSLVWPSVAPDDAGSYECSYLNETSQYWLAVQEPPVIYQSSLSWSLPNGASYHTLTCVGKAVLNLEVQWYKNGARICHDGHYLIDTDIPKNGVVSSELKIMYITMADEGVYQCFFTTMLGEVDAVGFVDVCTSPDPLLPPSRLFV</sequence>
<dbReference type="Pfam" id="PF07679">
    <property type="entry name" value="I-set"/>
    <property type="match status" value="1"/>
</dbReference>
<dbReference type="InterPro" id="IPR013151">
    <property type="entry name" value="Immunoglobulin_dom"/>
</dbReference>
<dbReference type="InterPro" id="IPR036116">
    <property type="entry name" value="FN3_sf"/>
</dbReference>
<keyword evidence="2" id="KW-1015">Disulfide bond</keyword>
<dbReference type="PANTHER" id="PTHR44170">
    <property type="entry name" value="PROTEIN SIDEKICK"/>
    <property type="match status" value="1"/>
</dbReference>
<proteinExistence type="predicted"/>
<dbReference type="SMART" id="SM00409">
    <property type="entry name" value="IG"/>
    <property type="match status" value="3"/>
</dbReference>
<feature type="domain" description="Ig-like" evidence="3">
    <location>
        <begin position="397"/>
        <end position="476"/>
    </location>
</feature>
<dbReference type="InterPro" id="IPR003598">
    <property type="entry name" value="Ig_sub2"/>
</dbReference>
<dbReference type="InterPro" id="IPR007110">
    <property type="entry name" value="Ig-like_dom"/>
</dbReference>